<gene>
    <name evidence="1" type="ordered locus">SPH_1171</name>
</gene>
<organism evidence="1 2">
    <name type="scientific">Streptococcus pneumoniae (strain Hungary19A-6)</name>
    <dbReference type="NCBI Taxonomy" id="487214"/>
    <lineage>
        <taxon>Bacteria</taxon>
        <taxon>Bacillati</taxon>
        <taxon>Bacillota</taxon>
        <taxon>Bacilli</taxon>
        <taxon>Lactobacillales</taxon>
        <taxon>Streptococcaceae</taxon>
        <taxon>Streptococcus</taxon>
    </lineage>
</organism>
<evidence type="ECO:0000313" key="2">
    <source>
        <dbReference type="Proteomes" id="UP000002163"/>
    </source>
</evidence>
<dbReference type="Proteomes" id="UP000002163">
    <property type="component" value="Chromosome"/>
</dbReference>
<dbReference type="KEGG" id="spv:SPH_1171"/>
<protein>
    <submittedName>
        <fullName evidence="1">Uncharacterized protein</fullName>
    </submittedName>
</protein>
<name>B1IBM1_STRPI</name>
<dbReference type="HOGENOM" id="CLU_3277398_0_0_9"/>
<proteinExistence type="predicted"/>
<dbReference type="AlphaFoldDB" id="B1IBM1"/>
<reference evidence="2" key="1">
    <citation type="journal article" date="2010" name="Genome Biol.">
        <title>Structure and dynamics of the pan-genome of Streptococcus pneumoniae and closely related species.</title>
        <authorList>
            <person name="Donati C."/>
            <person name="Hiller N.L."/>
            <person name="Tettelin H."/>
            <person name="Muzzi A."/>
            <person name="Croucher N.J."/>
            <person name="Angiuoli S.V."/>
            <person name="Oggioni M."/>
            <person name="Dunning Hotopp J.C."/>
            <person name="Hu F.Z."/>
            <person name="Riley D.R."/>
            <person name="Covacci A."/>
            <person name="Mitchell T.J."/>
            <person name="Bentley S.D."/>
            <person name="Kilian M."/>
            <person name="Ehrlich G.D."/>
            <person name="Rappuoli R."/>
            <person name="Moxon E.R."/>
            <person name="Masignani V."/>
        </authorList>
    </citation>
    <scope>NUCLEOTIDE SEQUENCE [LARGE SCALE GENOMIC DNA]</scope>
    <source>
        <strain evidence="2">Hungary19A-6</strain>
    </source>
</reference>
<dbReference type="EMBL" id="CP000936">
    <property type="protein sequence ID" value="ACA35814.1"/>
    <property type="molecule type" value="Genomic_DNA"/>
</dbReference>
<evidence type="ECO:0000313" key="1">
    <source>
        <dbReference type="EMBL" id="ACA35814.1"/>
    </source>
</evidence>
<sequence>MSEEGIEKSWLYEQERDSKAYIADKGVSNSKVQKGSRNLYA</sequence>
<accession>B1IBM1</accession>